<sequence>DIHRIVVTDWHCPRHCISPHDNGRDALQSQVEDRQDKCYRYRPTTLRLKGRAGAGTLCRWSEAVQKSPIVPRYLLDMYVEYLFSSDTLPACGLATVALLPAKNPPQHPCPLIKVALMIRLVIGIVALAAQCHGFVTPSDGSPFLTPPNKRRRQCRQLRYRYTNDPESNSDLSQGLAPAMDVRSFLTQRCIQSFMYLLVSTRDVHTVWWLDKVVEPVIVNNYWENEEEYFPGDHGGNTYRENDQRMGSKLLNYHGLSALNTTLYPEWDSFFNTLLDKPDAILEIETPNFMSFEIEIEYL</sequence>
<dbReference type="Proteomes" id="UP000266841">
    <property type="component" value="Unassembled WGS sequence"/>
</dbReference>
<gene>
    <name evidence="1" type="ORF">THAOC_36932</name>
</gene>
<reference evidence="1 2" key="1">
    <citation type="journal article" date="2012" name="Genome Biol.">
        <title>Genome and low-iron response of an oceanic diatom adapted to chronic iron limitation.</title>
        <authorList>
            <person name="Lommer M."/>
            <person name="Specht M."/>
            <person name="Roy A.S."/>
            <person name="Kraemer L."/>
            <person name="Andreson R."/>
            <person name="Gutowska M.A."/>
            <person name="Wolf J."/>
            <person name="Bergner S.V."/>
            <person name="Schilhabel M.B."/>
            <person name="Klostermeier U.C."/>
            <person name="Beiko R.G."/>
            <person name="Rosenstiel P."/>
            <person name="Hippler M."/>
            <person name="Laroche J."/>
        </authorList>
    </citation>
    <scope>NUCLEOTIDE SEQUENCE [LARGE SCALE GENOMIC DNA]</scope>
    <source>
        <strain evidence="1 2">CCMP1005</strain>
    </source>
</reference>
<name>K0QYW3_THAOC</name>
<feature type="non-terminal residue" evidence="1">
    <location>
        <position position="1"/>
    </location>
</feature>
<keyword evidence="2" id="KW-1185">Reference proteome</keyword>
<evidence type="ECO:0000313" key="2">
    <source>
        <dbReference type="Proteomes" id="UP000266841"/>
    </source>
</evidence>
<comment type="caution">
    <text evidence="1">The sequence shown here is derived from an EMBL/GenBank/DDBJ whole genome shotgun (WGS) entry which is preliminary data.</text>
</comment>
<accession>K0QYW3</accession>
<proteinExistence type="predicted"/>
<dbReference type="EMBL" id="AGNL01049587">
    <property type="protein sequence ID" value="EJK44518.1"/>
    <property type="molecule type" value="Genomic_DNA"/>
</dbReference>
<dbReference type="eggNOG" id="ENOG502SPDI">
    <property type="taxonomic scope" value="Eukaryota"/>
</dbReference>
<evidence type="ECO:0000313" key="1">
    <source>
        <dbReference type="EMBL" id="EJK44518.1"/>
    </source>
</evidence>
<dbReference type="AlphaFoldDB" id="K0QYW3"/>
<protein>
    <submittedName>
        <fullName evidence="1">Uncharacterized protein</fullName>
    </submittedName>
</protein>
<organism evidence="1 2">
    <name type="scientific">Thalassiosira oceanica</name>
    <name type="common">Marine diatom</name>
    <dbReference type="NCBI Taxonomy" id="159749"/>
    <lineage>
        <taxon>Eukaryota</taxon>
        <taxon>Sar</taxon>
        <taxon>Stramenopiles</taxon>
        <taxon>Ochrophyta</taxon>
        <taxon>Bacillariophyta</taxon>
        <taxon>Coscinodiscophyceae</taxon>
        <taxon>Thalassiosirophycidae</taxon>
        <taxon>Thalassiosirales</taxon>
        <taxon>Thalassiosiraceae</taxon>
        <taxon>Thalassiosira</taxon>
    </lineage>
</organism>